<feature type="region of interest" description="Disordered" evidence="1">
    <location>
        <begin position="175"/>
        <end position="260"/>
    </location>
</feature>
<evidence type="ECO:0000256" key="1">
    <source>
        <dbReference type="SAM" id="MobiDB-lite"/>
    </source>
</evidence>
<proteinExistence type="predicted"/>
<evidence type="ECO:0000313" key="4">
    <source>
        <dbReference type="EMBL" id="QET01266.1"/>
    </source>
</evidence>
<keyword evidence="2" id="KW-0472">Membrane</keyword>
<dbReference type="Proteomes" id="UP000322822">
    <property type="component" value="Chromosome 1"/>
</dbReference>
<sequence>MSEQERAESQTASGVVETDRDAVAREIGAQLKAGREAQRLSLEDVSARLKVAATKLAAIESGNVSSLPDVTFAKGVMRAYARTLHIDIDPLLGRYHAQAQTTPVAEITRRHEGSLNQTFDDRNRFGSSNRFGSGGSASSGGRWVWLFFVVAVLGAGGWFGYDHAKAWLEARHQQNEHAAETAATDEATPQSSGDGTVTAALPPVMTGNDSPAPSEAPAITAPAPATAGTATTATATTASGMPLATGGALTAPTAPGATETPAASAPAAAVAATAAAAAAAAAGGDVELRFSADTWYEVRDRNGKVVLGGTAKAGDVVTGGGAAPYKLVIGNVKGVESVRRNGAPVDFKSADRNNVARLTLP</sequence>
<organism evidence="4 5">
    <name type="scientific">Cupriavidus pauculus</name>
    <dbReference type="NCBI Taxonomy" id="82633"/>
    <lineage>
        <taxon>Bacteria</taxon>
        <taxon>Pseudomonadati</taxon>
        <taxon>Pseudomonadota</taxon>
        <taxon>Betaproteobacteria</taxon>
        <taxon>Burkholderiales</taxon>
        <taxon>Burkholderiaceae</taxon>
        <taxon>Cupriavidus</taxon>
    </lineage>
</organism>
<accession>A0A5P2H0B2</accession>
<dbReference type="PANTHER" id="PTHR34475:SF1">
    <property type="entry name" value="CYTOSKELETON PROTEIN RODZ"/>
    <property type="match status" value="1"/>
</dbReference>
<keyword evidence="2" id="KW-0812">Transmembrane</keyword>
<feature type="compositionally biased region" description="Low complexity" evidence="1">
    <location>
        <begin position="211"/>
        <end position="260"/>
    </location>
</feature>
<dbReference type="Pfam" id="PF13413">
    <property type="entry name" value="HTH_25"/>
    <property type="match status" value="1"/>
</dbReference>
<dbReference type="PANTHER" id="PTHR34475">
    <property type="match status" value="1"/>
</dbReference>
<dbReference type="Pfam" id="PF13464">
    <property type="entry name" value="RodZ_C"/>
    <property type="match status" value="1"/>
</dbReference>
<dbReference type="CDD" id="cd00093">
    <property type="entry name" value="HTH_XRE"/>
    <property type="match status" value="1"/>
</dbReference>
<feature type="transmembrane region" description="Helical" evidence="2">
    <location>
        <begin position="143"/>
        <end position="161"/>
    </location>
</feature>
<dbReference type="PROSITE" id="PS50943">
    <property type="entry name" value="HTH_CROC1"/>
    <property type="match status" value="1"/>
</dbReference>
<dbReference type="GO" id="GO:0003677">
    <property type="term" value="F:DNA binding"/>
    <property type="evidence" value="ECO:0007669"/>
    <property type="project" value="InterPro"/>
</dbReference>
<evidence type="ECO:0000259" key="3">
    <source>
        <dbReference type="PROSITE" id="PS50943"/>
    </source>
</evidence>
<dbReference type="InterPro" id="IPR010982">
    <property type="entry name" value="Lambda_DNA-bd_dom_sf"/>
</dbReference>
<reference evidence="4 5" key="1">
    <citation type="submission" date="2019-09" db="EMBL/GenBank/DDBJ databases">
        <title>FDA dAtabase for Regulatory Grade micrObial Sequences (FDA-ARGOS): Supporting development and validation of Infectious Disease Dx tests.</title>
        <authorList>
            <person name="Sciortino C."/>
            <person name="Tallon L."/>
            <person name="Sadzewicz L."/>
            <person name="Vavikolanu K."/>
            <person name="Mehta A."/>
            <person name="Aluvathingal J."/>
            <person name="Nadendla S."/>
            <person name="Nandy P."/>
            <person name="Geyer C."/>
            <person name="Yan Y."/>
            <person name="Sichtig H."/>
        </authorList>
    </citation>
    <scope>NUCLEOTIDE SEQUENCE [LARGE SCALE GENOMIC DNA]</scope>
    <source>
        <strain evidence="4 5">FDAARGOS_664</strain>
    </source>
</reference>
<dbReference type="InterPro" id="IPR025194">
    <property type="entry name" value="RodZ-like_C"/>
</dbReference>
<protein>
    <submittedName>
        <fullName evidence="4">Helix-turn-helix domain-containing protein</fullName>
    </submittedName>
</protein>
<dbReference type="OrthoDB" id="8561330at2"/>
<keyword evidence="2" id="KW-1133">Transmembrane helix</keyword>
<dbReference type="AlphaFoldDB" id="A0A5P2H0B2"/>
<dbReference type="Gene3D" id="1.10.260.40">
    <property type="entry name" value="lambda repressor-like DNA-binding domains"/>
    <property type="match status" value="1"/>
</dbReference>
<dbReference type="SUPFAM" id="SSF47413">
    <property type="entry name" value="lambda repressor-like DNA-binding domains"/>
    <property type="match status" value="1"/>
</dbReference>
<dbReference type="RefSeq" id="WP_150371323.1">
    <property type="nucleotide sequence ID" value="NZ_CP044065.1"/>
</dbReference>
<feature type="region of interest" description="Disordered" evidence="1">
    <location>
        <begin position="118"/>
        <end position="138"/>
    </location>
</feature>
<dbReference type="SMART" id="SM00530">
    <property type="entry name" value="HTH_XRE"/>
    <property type="match status" value="1"/>
</dbReference>
<evidence type="ECO:0000256" key="2">
    <source>
        <dbReference type="SAM" id="Phobius"/>
    </source>
</evidence>
<evidence type="ECO:0000313" key="5">
    <source>
        <dbReference type="Proteomes" id="UP000322822"/>
    </source>
</evidence>
<gene>
    <name evidence="4" type="ORF">FOB72_03925</name>
</gene>
<name>A0A5P2H0B2_9BURK</name>
<dbReference type="EMBL" id="CP044065">
    <property type="protein sequence ID" value="QET01266.1"/>
    <property type="molecule type" value="Genomic_DNA"/>
</dbReference>
<dbReference type="InterPro" id="IPR001387">
    <property type="entry name" value="Cro/C1-type_HTH"/>
</dbReference>
<feature type="domain" description="HTH cro/C1-type" evidence="3">
    <location>
        <begin position="31"/>
        <end position="91"/>
    </location>
</feature>
<dbReference type="InterPro" id="IPR050400">
    <property type="entry name" value="Bact_Cytoskel_RodZ"/>
</dbReference>